<comment type="caution">
    <text evidence="2">The sequence shown here is derived from an EMBL/GenBank/DDBJ whole genome shotgun (WGS) entry which is preliminary data.</text>
</comment>
<protein>
    <submittedName>
        <fullName evidence="2">Uncharacterized protein (TIGR03083 family)</fullName>
    </submittedName>
</protein>
<dbReference type="InterPro" id="IPR034660">
    <property type="entry name" value="DinB/YfiT-like"/>
</dbReference>
<dbReference type="InterPro" id="IPR024344">
    <property type="entry name" value="MDMPI_metal-binding"/>
</dbReference>
<dbReference type="Pfam" id="PF11716">
    <property type="entry name" value="MDMPI_N"/>
    <property type="match status" value="1"/>
</dbReference>
<reference evidence="2 3" key="1">
    <citation type="submission" date="2020-07" db="EMBL/GenBank/DDBJ databases">
        <title>Sequencing the genomes of 1000 actinobacteria strains.</title>
        <authorList>
            <person name="Klenk H.-P."/>
        </authorList>
    </citation>
    <scope>NUCLEOTIDE SEQUENCE [LARGE SCALE GENOMIC DNA]</scope>
    <source>
        <strain evidence="2 3">DSM 104001</strain>
    </source>
</reference>
<dbReference type="AlphaFoldDB" id="A0A853CHA2"/>
<evidence type="ECO:0000313" key="2">
    <source>
        <dbReference type="EMBL" id="NYJ06636.1"/>
    </source>
</evidence>
<proteinExistence type="predicted"/>
<dbReference type="NCBIfam" id="TIGR03083">
    <property type="entry name" value="maleylpyruvate isomerase family mycothiol-dependent enzyme"/>
    <property type="match status" value="1"/>
</dbReference>
<feature type="domain" description="Mycothiol-dependent maleylpyruvate isomerase metal-binding" evidence="1">
    <location>
        <begin position="13"/>
        <end position="100"/>
    </location>
</feature>
<dbReference type="EMBL" id="JACBZT010000001">
    <property type="protein sequence ID" value="NYJ06636.1"/>
    <property type="molecule type" value="Genomic_DNA"/>
</dbReference>
<dbReference type="InterPro" id="IPR017517">
    <property type="entry name" value="Maleyloyr_isom"/>
</dbReference>
<dbReference type="RefSeq" id="WP_179717893.1">
    <property type="nucleotide sequence ID" value="NZ_JACBZT010000001.1"/>
</dbReference>
<name>A0A853CHA2_9ACTN</name>
<sequence>MERDEKWAVIAGQRRQLADLLDGLDEAQCNQPSLCTEWRVRDVAAHIALTPQSPGLLRILGMALRARGDFDVVNRDLAVGHADRPSAELVSELRRLAGSRRKPAITTLDNLLFDTLVHVQDVAVPLDRTVAMPLDAAREGADRVWRMGWPFWARRRLRGLRLSATDVEWAAGDGVEVRGPVQALLLLLTGRTRTALPQLTGPGVQWLAEEGARSSR</sequence>
<dbReference type="SUPFAM" id="SSF109854">
    <property type="entry name" value="DinB/YfiT-like putative metalloenzymes"/>
    <property type="match status" value="1"/>
</dbReference>
<dbReference type="Gene3D" id="1.20.120.450">
    <property type="entry name" value="dinb family like domain"/>
    <property type="match status" value="1"/>
</dbReference>
<dbReference type="Proteomes" id="UP000541969">
    <property type="component" value="Unassembled WGS sequence"/>
</dbReference>
<evidence type="ECO:0000259" key="1">
    <source>
        <dbReference type="Pfam" id="PF11716"/>
    </source>
</evidence>
<gene>
    <name evidence="2" type="ORF">GGQ55_002914</name>
</gene>
<organism evidence="2 3">
    <name type="scientific">Petropleomorpha daqingensis</name>
    <dbReference type="NCBI Taxonomy" id="2026353"/>
    <lineage>
        <taxon>Bacteria</taxon>
        <taxon>Bacillati</taxon>
        <taxon>Actinomycetota</taxon>
        <taxon>Actinomycetes</taxon>
        <taxon>Geodermatophilales</taxon>
        <taxon>Geodermatophilaceae</taxon>
        <taxon>Petropleomorpha</taxon>
    </lineage>
</organism>
<dbReference type="GO" id="GO:0046872">
    <property type="term" value="F:metal ion binding"/>
    <property type="evidence" value="ECO:0007669"/>
    <property type="project" value="InterPro"/>
</dbReference>
<keyword evidence="3" id="KW-1185">Reference proteome</keyword>
<evidence type="ECO:0000313" key="3">
    <source>
        <dbReference type="Proteomes" id="UP000541969"/>
    </source>
</evidence>
<accession>A0A853CHA2</accession>